<accession>A0AAV9ALC2</accession>
<gene>
    <name evidence="3" type="ORF">QJS04_geneDACA017830</name>
</gene>
<evidence type="ECO:0000256" key="1">
    <source>
        <dbReference type="ARBA" id="ARBA00022723"/>
    </source>
</evidence>
<name>A0AAV9ALC2_ACOGR</name>
<dbReference type="PANTHER" id="PTHR45868:SF80">
    <property type="entry name" value="F15K9.8-RELATED"/>
    <property type="match status" value="1"/>
</dbReference>
<reference evidence="3" key="1">
    <citation type="journal article" date="2023" name="Nat. Commun.">
        <title>Diploid and tetraploid genomes of Acorus and the evolution of monocots.</title>
        <authorList>
            <person name="Ma L."/>
            <person name="Liu K.W."/>
            <person name="Li Z."/>
            <person name="Hsiao Y.Y."/>
            <person name="Qi Y."/>
            <person name="Fu T."/>
            <person name="Tang G.D."/>
            <person name="Zhang D."/>
            <person name="Sun W.H."/>
            <person name="Liu D.K."/>
            <person name="Li Y."/>
            <person name="Chen G.Z."/>
            <person name="Liu X.D."/>
            <person name="Liao X.Y."/>
            <person name="Jiang Y.T."/>
            <person name="Yu X."/>
            <person name="Hao Y."/>
            <person name="Huang J."/>
            <person name="Zhao X.W."/>
            <person name="Ke S."/>
            <person name="Chen Y.Y."/>
            <person name="Wu W.L."/>
            <person name="Hsu J.L."/>
            <person name="Lin Y.F."/>
            <person name="Huang M.D."/>
            <person name="Li C.Y."/>
            <person name="Huang L."/>
            <person name="Wang Z.W."/>
            <person name="Zhao X."/>
            <person name="Zhong W.Y."/>
            <person name="Peng D.H."/>
            <person name="Ahmad S."/>
            <person name="Lan S."/>
            <person name="Zhang J.S."/>
            <person name="Tsai W.C."/>
            <person name="Van de Peer Y."/>
            <person name="Liu Z.J."/>
        </authorList>
    </citation>
    <scope>NUCLEOTIDE SEQUENCE</scope>
    <source>
        <strain evidence="3">SCP</strain>
    </source>
</reference>
<dbReference type="Proteomes" id="UP001179952">
    <property type="component" value="Unassembled WGS sequence"/>
</dbReference>
<proteinExistence type="predicted"/>
<sequence length="220" mass="24590">MYHSLNYGDSDSRKMTTQCMEADQPSLFKTVREAPNNQDTIADSTECERDWTMEIKERSSTYQGPWTTRQGRPHLMNQKGYGEDEQRVHDAELHGHLFPRRGGCGGNAQPDRADVESLSSTLVVVRSSSQLDHSQMANKEEPSEPLKYQTWVLKVPIHCKGCKRKVKKVLHSIDASEGDSDGQQQQKPKEAEAEGKSSDAAAEETFGGGKGQLDHIQRTS</sequence>
<protein>
    <submittedName>
        <fullName evidence="3">Uncharacterized protein</fullName>
    </submittedName>
</protein>
<keyword evidence="4" id="KW-1185">Reference proteome</keyword>
<dbReference type="PANTHER" id="PTHR45868">
    <property type="entry name" value="HEAVY METAL-ASSOCIATED ISOPRENYLATED PLANT PROTEIN 33-RELATED"/>
    <property type="match status" value="1"/>
</dbReference>
<dbReference type="EMBL" id="JAUJYN010000008">
    <property type="protein sequence ID" value="KAK1264790.1"/>
    <property type="molecule type" value="Genomic_DNA"/>
</dbReference>
<reference evidence="3" key="2">
    <citation type="submission" date="2023-06" db="EMBL/GenBank/DDBJ databases">
        <authorList>
            <person name="Ma L."/>
            <person name="Liu K.-W."/>
            <person name="Li Z."/>
            <person name="Hsiao Y.-Y."/>
            <person name="Qi Y."/>
            <person name="Fu T."/>
            <person name="Tang G."/>
            <person name="Zhang D."/>
            <person name="Sun W.-H."/>
            <person name="Liu D.-K."/>
            <person name="Li Y."/>
            <person name="Chen G.-Z."/>
            <person name="Liu X.-D."/>
            <person name="Liao X.-Y."/>
            <person name="Jiang Y.-T."/>
            <person name="Yu X."/>
            <person name="Hao Y."/>
            <person name="Huang J."/>
            <person name="Zhao X.-W."/>
            <person name="Ke S."/>
            <person name="Chen Y.-Y."/>
            <person name="Wu W.-L."/>
            <person name="Hsu J.-L."/>
            <person name="Lin Y.-F."/>
            <person name="Huang M.-D."/>
            <person name="Li C.-Y."/>
            <person name="Huang L."/>
            <person name="Wang Z.-W."/>
            <person name="Zhao X."/>
            <person name="Zhong W.-Y."/>
            <person name="Peng D.-H."/>
            <person name="Ahmad S."/>
            <person name="Lan S."/>
            <person name="Zhang J.-S."/>
            <person name="Tsai W.-C."/>
            <person name="Van De Peer Y."/>
            <person name="Liu Z.-J."/>
        </authorList>
    </citation>
    <scope>NUCLEOTIDE SEQUENCE</scope>
    <source>
        <strain evidence="3">SCP</strain>
        <tissue evidence="3">Leaves</tissue>
    </source>
</reference>
<dbReference type="Gene3D" id="3.30.70.100">
    <property type="match status" value="1"/>
</dbReference>
<evidence type="ECO:0000256" key="2">
    <source>
        <dbReference type="SAM" id="MobiDB-lite"/>
    </source>
</evidence>
<evidence type="ECO:0000313" key="3">
    <source>
        <dbReference type="EMBL" id="KAK1264790.1"/>
    </source>
</evidence>
<feature type="compositionally biased region" description="Basic and acidic residues" evidence="2">
    <location>
        <begin position="187"/>
        <end position="197"/>
    </location>
</feature>
<keyword evidence="1" id="KW-0479">Metal-binding</keyword>
<evidence type="ECO:0000313" key="4">
    <source>
        <dbReference type="Proteomes" id="UP001179952"/>
    </source>
</evidence>
<feature type="region of interest" description="Disordered" evidence="2">
    <location>
        <begin position="173"/>
        <end position="220"/>
    </location>
</feature>
<dbReference type="GO" id="GO:0046872">
    <property type="term" value="F:metal ion binding"/>
    <property type="evidence" value="ECO:0007669"/>
    <property type="project" value="UniProtKB-KW"/>
</dbReference>
<dbReference type="AlphaFoldDB" id="A0AAV9ALC2"/>
<organism evidence="3 4">
    <name type="scientific">Acorus gramineus</name>
    <name type="common">Dwarf sweet flag</name>
    <dbReference type="NCBI Taxonomy" id="55184"/>
    <lineage>
        <taxon>Eukaryota</taxon>
        <taxon>Viridiplantae</taxon>
        <taxon>Streptophyta</taxon>
        <taxon>Embryophyta</taxon>
        <taxon>Tracheophyta</taxon>
        <taxon>Spermatophyta</taxon>
        <taxon>Magnoliopsida</taxon>
        <taxon>Liliopsida</taxon>
        <taxon>Acoraceae</taxon>
        <taxon>Acorus</taxon>
    </lineage>
</organism>
<comment type="caution">
    <text evidence="3">The sequence shown here is derived from an EMBL/GenBank/DDBJ whole genome shotgun (WGS) entry which is preliminary data.</text>
</comment>